<dbReference type="KEGG" id="kqi:F1D05_02165"/>
<dbReference type="Gene3D" id="2.60.120.260">
    <property type="entry name" value="Galactose-binding domain-like"/>
    <property type="match status" value="1"/>
</dbReference>
<keyword evidence="2" id="KW-1185">Reference proteome</keyword>
<evidence type="ECO:0000313" key="1">
    <source>
        <dbReference type="EMBL" id="QNE16923.1"/>
    </source>
</evidence>
<evidence type="ECO:0000313" key="2">
    <source>
        <dbReference type="Proteomes" id="UP000515563"/>
    </source>
</evidence>
<proteinExistence type="predicted"/>
<accession>A0A7G6WSF8</accession>
<organism evidence="1 2">
    <name type="scientific">Kribbella qitaiheensis</name>
    <dbReference type="NCBI Taxonomy" id="1544730"/>
    <lineage>
        <taxon>Bacteria</taxon>
        <taxon>Bacillati</taxon>
        <taxon>Actinomycetota</taxon>
        <taxon>Actinomycetes</taxon>
        <taxon>Propionibacteriales</taxon>
        <taxon>Kribbellaceae</taxon>
        <taxon>Kribbella</taxon>
    </lineage>
</organism>
<dbReference type="RefSeq" id="WP_185445748.1">
    <property type="nucleotide sequence ID" value="NZ_CP043661.1"/>
</dbReference>
<gene>
    <name evidence="1" type="ORF">F1D05_02165</name>
</gene>
<name>A0A7G6WSF8_9ACTN</name>
<reference evidence="2" key="1">
    <citation type="submission" date="2019-09" db="EMBL/GenBank/DDBJ databases">
        <title>Antimicrobial potential of Antarctic Bacteria.</title>
        <authorList>
            <person name="Benaud N."/>
            <person name="Edwards R.J."/>
            <person name="Ferrari B.C."/>
        </authorList>
    </citation>
    <scope>NUCLEOTIDE SEQUENCE [LARGE SCALE GENOMIC DNA]</scope>
    <source>
        <strain evidence="2">SPB151</strain>
    </source>
</reference>
<sequence length="104" mass="11439">MTGDLYNTLRYAKNHESLVYTFDGLEPGTYTIHAGYFDPWPWANRAAQVSVNGAVVDQERLFTASNEAAEYRDITVGPDGKATVTITPTPSPDIQLSWLMVAGN</sequence>
<reference evidence="1 2" key="2">
    <citation type="journal article" date="2020" name="Microbiol. Resour. Announc.">
        <title>Antarctic desert soil bacteria exhibit high novel natural product potential, evaluated through long-read genome sequencing and comparative genomics.</title>
        <authorList>
            <person name="Benaud N."/>
            <person name="Edwards R.J."/>
            <person name="Amos T.G."/>
            <person name="D'Agostino P.M."/>
            <person name="Gutierrez-Chavez C."/>
            <person name="Montgomery K."/>
            <person name="Nicetic I."/>
            <person name="Ferrari B.C."/>
        </authorList>
    </citation>
    <scope>NUCLEOTIDE SEQUENCE [LARGE SCALE GENOMIC DNA]</scope>
    <source>
        <strain evidence="1 2">SPB151</strain>
    </source>
</reference>
<evidence type="ECO:0008006" key="3">
    <source>
        <dbReference type="Google" id="ProtNLM"/>
    </source>
</evidence>
<protein>
    <recommendedName>
        <fullName evidence="3">Rhamnogalacturonan lyase domain-containing protein</fullName>
    </recommendedName>
</protein>
<dbReference type="AlphaFoldDB" id="A0A7G6WSF8"/>
<dbReference type="EMBL" id="CP043661">
    <property type="protein sequence ID" value="QNE16923.1"/>
    <property type="molecule type" value="Genomic_DNA"/>
</dbReference>
<dbReference type="Proteomes" id="UP000515563">
    <property type="component" value="Chromosome"/>
</dbReference>